<dbReference type="Gene3D" id="2.60.40.420">
    <property type="entry name" value="Cupredoxins - blue copper proteins"/>
    <property type="match status" value="3"/>
</dbReference>
<evidence type="ECO:0000259" key="15">
    <source>
        <dbReference type="Pfam" id="PF13473"/>
    </source>
</evidence>
<evidence type="ECO:0000256" key="13">
    <source>
        <dbReference type="SAM" id="Phobius"/>
    </source>
</evidence>
<dbReference type="PANTHER" id="PTHR11709">
    <property type="entry name" value="MULTI-COPPER OXIDASE"/>
    <property type="match status" value="1"/>
</dbReference>
<dbReference type="RefSeq" id="WP_277357338.1">
    <property type="nucleotide sequence ID" value="NZ_JAROKN010000003.1"/>
</dbReference>
<dbReference type="SUPFAM" id="SSF49503">
    <property type="entry name" value="Cupredoxins"/>
    <property type="match status" value="3"/>
</dbReference>
<evidence type="ECO:0000256" key="3">
    <source>
        <dbReference type="ARBA" id="ARBA00010609"/>
    </source>
</evidence>
<reference evidence="16 17" key="1">
    <citation type="journal article" date="2023" name="Int. J. Syst. Evol. Microbiol.">
        <title>Arthrobacter vasquezii sp. nov., isolated from a soil sample from Union Glacier, Antarctica.</title>
        <authorList>
            <person name="Valenzuela-Ibaceta F."/>
            <person name="Carrasco V."/>
            <person name="Lagos-Moraga S."/>
            <person name="Dietz-Vargas C."/>
            <person name="Navarro C.A."/>
            <person name="Perez-Donoso J.M."/>
        </authorList>
    </citation>
    <scope>NUCLEOTIDE SEQUENCE [LARGE SCALE GENOMIC DNA]</scope>
    <source>
        <strain evidence="16 17">EH-1B-1</strain>
    </source>
</reference>
<comment type="cofactor">
    <cofactor evidence="2">
        <name>Cu(2+)</name>
        <dbReference type="ChEBI" id="CHEBI:29036"/>
    </cofactor>
</comment>
<feature type="transmembrane region" description="Helical" evidence="13">
    <location>
        <begin position="24"/>
        <end position="41"/>
    </location>
</feature>
<dbReference type="InterPro" id="IPR011707">
    <property type="entry name" value="Cu-oxidase-like_N"/>
</dbReference>
<feature type="transmembrane region" description="Helical" evidence="13">
    <location>
        <begin position="147"/>
        <end position="167"/>
    </location>
</feature>
<feature type="transmembrane region" description="Helical" evidence="13">
    <location>
        <begin position="310"/>
        <end position="331"/>
    </location>
</feature>
<dbReference type="InterPro" id="IPR028096">
    <property type="entry name" value="EfeO_Cupredoxin"/>
</dbReference>
<keyword evidence="7" id="KW-0479">Metal-binding</keyword>
<feature type="domain" description="Plastocyanin-like" evidence="14">
    <location>
        <begin position="635"/>
        <end position="745"/>
    </location>
</feature>
<comment type="catalytic activity">
    <reaction evidence="11">
        <text>nitric oxide + Fe(III)-[cytochrome c] + H2O = Fe(II)-[cytochrome c] + nitrite + 2 H(+)</text>
        <dbReference type="Rhea" id="RHEA:15233"/>
        <dbReference type="Rhea" id="RHEA-COMP:10350"/>
        <dbReference type="Rhea" id="RHEA-COMP:14399"/>
        <dbReference type="ChEBI" id="CHEBI:15377"/>
        <dbReference type="ChEBI" id="CHEBI:15378"/>
        <dbReference type="ChEBI" id="CHEBI:16301"/>
        <dbReference type="ChEBI" id="CHEBI:16480"/>
        <dbReference type="ChEBI" id="CHEBI:29033"/>
        <dbReference type="ChEBI" id="CHEBI:29034"/>
        <dbReference type="EC" id="1.7.2.1"/>
    </reaction>
</comment>
<dbReference type="Pfam" id="PF13473">
    <property type="entry name" value="Cupredoxin_1"/>
    <property type="match status" value="1"/>
</dbReference>
<dbReference type="EMBL" id="JAROKN010000003">
    <property type="protein sequence ID" value="MDF9276704.1"/>
    <property type="molecule type" value="Genomic_DNA"/>
</dbReference>
<feature type="compositionally biased region" description="Gly residues" evidence="12">
    <location>
        <begin position="591"/>
        <end position="601"/>
    </location>
</feature>
<evidence type="ECO:0000256" key="10">
    <source>
        <dbReference type="ARBA" id="ARBA00023008"/>
    </source>
</evidence>
<feature type="transmembrane region" description="Helical" evidence="13">
    <location>
        <begin position="179"/>
        <end position="202"/>
    </location>
</feature>
<keyword evidence="8" id="KW-0677">Repeat</keyword>
<evidence type="ECO:0000256" key="11">
    <source>
        <dbReference type="ARBA" id="ARBA00049340"/>
    </source>
</evidence>
<organism evidence="16 17">
    <name type="scientific">Arthrobacter vasquezii</name>
    <dbReference type="NCBI Taxonomy" id="2977629"/>
    <lineage>
        <taxon>Bacteria</taxon>
        <taxon>Bacillati</taxon>
        <taxon>Actinomycetota</taxon>
        <taxon>Actinomycetes</taxon>
        <taxon>Micrococcales</taxon>
        <taxon>Micrococcaceae</taxon>
        <taxon>Arthrobacter</taxon>
    </lineage>
</organism>
<dbReference type="CDD" id="cd11020">
    <property type="entry name" value="CuRO_1_CuNIR"/>
    <property type="match status" value="1"/>
</dbReference>
<evidence type="ECO:0000313" key="17">
    <source>
        <dbReference type="Proteomes" id="UP001220456"/>
    </source>
</evidence>
<comment type="caution">
    <text evidence="16">The sequence shown here is derived from an EMBL/GenBank/DDBJ whole genome shotgun (WGS) entry which is preliminary data.</text>
</comment>
<comment type="cofactor">
    <cofactor evidence="1">
        <name>Cu(+)</name>
        <dbReference type="ChEBI" id="CHEBI:49552"/>
    </cofactor>
</comment>
<proteinExistence type="inferred from homology"/>
<evidence type="ECO:0000256" key="2">
    <source>
        <dbReference type="ARBA" id="ARBA00001973"/>
    </source>
</evidence>
<keyword evidence="13" id="KW-0812">Transmembrane</keyword>
<accession>A0ABT6CUA9</accession>
<gene>
    <name evidence="16" type="ORF">P4U43_02755</name>
</gene>
<evidence type="ECO:0000256" key="12">
    <source>
        <dbReference type="SAM" id="MobiDB-lite"/>
    </source>
</evidence>
<name>A0ABT6CUA9_9MICC</name>
<evidence type="ECO:0000259" key="14">
    <source>
        <dbReference type="Pfam" id="PF07732"/>
    </source>
</evidence>
<feature type="compositionally biased region" description="Low complexity" evidence="12">
    <location>
        <begin position="579"/>
        <end position="589"/>
    </location>
</feature>
<feature type="transmembrane region" description="Helical" evidence="13">
    <location>
        <begin position="86"/>
        <end position="104"/>
    </location>
</feature>
<evidence type="ECO:0000256" key="1">
    <source>
        <dbReference type="ARBA" id="ARBA00001960"/>
    </source>
</evidence>
<protein>
    <recommendedName>
        <fullName evidence="6">Copper-containing nitrite reductase</fullName>
        <ecNumber evidence="5">1.7.2.1</ecNumber>
    </recommendedName>
</protein>
<feature type="transmembrane region" description="Helical" evidence="13">
    <location>
        <begin position="110"/>
        <end position="127"/>
    </location>
</feature>
<comment type="subunit">
    <text evidence="4">Homotrimer.</text>
</comment>
<feature type="transmembrane region" description="Helical" evidence="13">
    <location>
        <begin position="352"/>
        <end position="369"/>
    </location>
</feature>
<comment type="similarity">
    <text evidence="3">Belongs to the multicopper oxidase family.</text>
</comment>
<evidence type="ECO:0000256" key="4">
    <source>
        <dbReference type="ARBA" id="ARBA00011233"/>
    </source>
</evidence>
<evidence type="ECO:0000256" key="9">
    <source>
        <dbReference type="ARBA" id="ARBA00023002"/>
    </source>
</evidence>
<keyword evidence="13" id="KW-0472">Membrane</keyword>
<keyword evidence="17" id="KW-1185">Reference proteome</keyword>
<feature type="transmembrane region" description="Helical" evidence="13">
    <location>
        <begin position="436"/>
        <end position="456"/>
    </location>
</feature>
<dbReference type="Proteomes" id="UP001220456">
    <property type="component" value="Unassembled WGS sequence"/>
</dbReference>
<evidence type="ECO:0000256" key="7">
    <source>
        <dbReference type="ARBA" id="ARBA00022723"/>
    </source>
</evidence>
<dbReference type="InterPro" id="IPR008972">
    <property type="entry name" value="Cupredoxin"/>
</dbReference>
<dbReference type="PANTHER" id="PTHR11709:SF394">
    <property type="entry name" value="FI03373P-RELATED"/>
    <property type="match status" value="1"/>
</dbReference>
<evidence type="ECO:0000256" key="6">
    <source>
        <dbReference type="ARBA" id="ARBA00017290"/>
    </source>
</evidence>
<keyword evidence="13" id="KW-1133">Transmembrane helix</keyword>
<feature type="transmembrane region" description="Helical" evidence="13">
    <location>
        <begin position="222"/>
        <end position="242"/>
    </location>
</feature>
<sequence>MRTTTTGRLPAARASWHRKASRPVLVWFVLLLVLALVHRWVPESRWLLVHMFVLGMVTNSILIWSQHFAEALLKNRLGEEQRNIQVLRIRLLNLGIAATVAGVLTGIWALTLVGAVVIGAMVTWHAVSLMQQLRTALPSRFGSTIKYYIAAALLLPVGAAFGAVLAYGLDERVHARFLLAHQALNVLGFVGLTVIGTLVTLWPTMLRTRMVDGLARAGRWGLAAMLAGTLLTTVGALAGWAVPAALGVLVYLDGIVITGFYFVKCALQKRPNDYSTFSVAAGLFWLTGSLLGLFLLIVTGPADPERLHLLTVPVVAGFAAQVLLGAMSFLMPTVMGGGPVAVRNALQETNRFAMLRIAVINFGLLIFVFSEASWVRVITSALVLAAYVSFLPLMVRAVRVSVAARKATVRDQDGSNGLRRPVRVTIEPPPAPQRHLALAAAGVVIVLAGAGAGIMLDPAAVGLNLAQRAGTAEVEATGEETRVKVSARDMQFHPASVDVPAGNTLVIELSNDDPTTVHDLALETGERSERLRPGETAILDAGLITAGTDGWCTVVGHRSMGMVFEVNVIGGPSDDPAAAAGANYGSDSNHGGHGGSGGTGGPLNLSEDPGPGFVAREAALQPAPAGTVHRFTFEIKQEQRAIAPGVLQEAWTYNGQVNGPTLRGRVGDTFEITLVNNGSIGHSIDFHAGAVSPDEVMRSIPPGESLVYRFRAERSGIWLYHCATAPVSAHIASGMFGAVIIDPPNLPPADREYLLVQSEAYLEDGSGAVDVRAIAAGQPDAVIWNGHANQYMFQPLQAETGERVRVWVLAAGPSRGTSFHIVGDQFDTVFKEGAYLLRKDNPEQGGAQSLDLAPAQGGYVELQFDQPGNYMFLNHSLADAERGAQGMIAVTEAP</sequence>
<dbReference type="PRINTS" id="PR00695">
    <property type="entry name" value="CUNO2RDTASE"/>
</dbReference>
<feature type="transmembrane region" description="Helical" evidence="13">
    <location>
        <begin position="248"/>
        <end position="267"/>
    </location>
</feature>
<keyword evidence="10" id="KW-0186">Copper</keyword>
<feature type="transmembrane region" description="Helical" evidence="13">
    <location>
        <begin position="279"/>
        <end position="298"/>
    </location>
</feature>
<feature type="transmembrane region" description="Helical" evidence="13">
    <location>
        <begin position="375"/>
        <end position="395"/>
    </location>
</feature>
<keyword evidence="9" id="KW-0560">Oxidoreductase</keyword>
<feature type="region of interest" description="Disordered" evidence="12">
    <location>
        <begin position="579"/>
        <end position="612"/>
    </location>
</feature>
<feature type="domain" description="EfeO-type cupredoxin-like" evidence="15">
    <location>
        <begin position="476"/>
        <end position="547"/>
    </location>
</feature>
<dbReference type="InterPro" id="IPR001287">
    <property type="entry name" value="NO2-reductase_Cu"/>
</dbReference>
<dbReference type="InterPro" id="IPR045087">
    <property type="entry name" value="Cu-oxidase_fam"/>
</dbReference>
<evidence type="ECO:0000256" key="5">
    <source>
        <dbReference type="ARBA" id="ARBA00011882"/>
    </source>
</evidence>
<evidence type="ECO:0000256" key="8">
    <source>
        <dbReference type="ARBA" id="ARBA00022737"/>
    </source>
</evidence>
<dbReference type="EC" id="1.7.2.1" evidence="5"/>
<dbReference type="Pfam" id="PF07732">
    <property type="entry name" value="Cu-oxidase_3"/>
    <property type="match status" value="1"/>
</dbReference>
<evidence type="ECO:0000313" key="16">
    <source>
        <dbReference type="EMBL" id="MDF9276704.1"/>
    </source>
</evidence>
<feature type="transmembrane region" description="Helical" evidence="13">
    <location>
        <begin position="47"/>
        <end position="65"/>
    </location>
</feature>
<dbReference type="CDD" id="cd04208">
    <property type="entry name" value="CuRO_2_CuNIR"/>
    <property type="match status" value="1"/>
</dbReference>